<evidence type="ECO:0000256" key="3">
    <source>
        <dbReference type="ARBA" id="ARBA00022679"/>
    </source>
</evidence>
<keyword evidence="4 7" id="KW-0812">Transmembrane</keyword>
<dbReference type="InterPro" id="IPR003362">
    <property type="entry name" value="Bact_transf"/>
</dbReference>
<dbReference type="RefSeq" id="WP_092748137.1">
    <property type="nucleotide sequence ID" value="NZ_FMYL01000006.1"/>
</dbReference>
<dbReference type="GO" id="GO:0089702">
    <property type="term" value="F:undecaprenyl-phosphate glucose phosphotransferase activity"/>
    <property type="evidence" value="ECO:0007669"/>
    <property type="project" value="TreeGrafter"/>
</dbReference>
<evidence type="ECO:0000313" key="9">
    <source>
        <dbReference type="EMBL" id="SDB94137.1"/>
    </source>
</evidence>
<gene>
    <name evidence="9" type="ORF">SAMN05421733_10646</name>
</gene>
<evidence type="ECO:0000256" key="2">
    <source>
        <dbReference type="ARBA" id="ARBA00006464"/>
    </source>
</evidence>
<comment type="subcellular location">
    <subcellularLocation>
        <location evidence="1">Membrane</location>
        <topology evidence="1">Multi-pass membrane protein</topology>
    </subcellularLocation>
</comment>
<evidence type="ECO:0000256" key="4">
    <source>
        <dbReference type="ARBA" id="ARBA00022692"/>
    </source>
</evidence>
<accession>A0A1G6HII5</accession>
<dbReference type="EMBL" id="FMYL01000006">
    <property type="protein sequence ID" value="SDB94137.1"/>
    <property type="molecule type" value="Genomic_DNA"/>
</dbReference>
<evidence type="ECO:0000313" key="10">
    <source>
        <dbReference type="Proteomes" id="UP000242501"/>
    </source>
</evidence>
<protein>
    <submittedName>
        <fullName evidence="9">Putative colanic acid biosysnthesis UDP-glucose lipid carrier transferase</fullName>
    </submittedName>
</protein>
<keyword evidence="6 7" id="KW-0472">Membrane</keyword>
<sequence length="223" mass="25590">MIEPKHSVQHVTPMQNQNTILSTPFIGFNKFIKRLEDIIVSFIILILISPLLLIISILVKTTSHGPILFKQNRHGLNGTIIKVWKFRSMSVMEEGDSVKQATKNDQRVTRVGAFLRKTSLDELPQFFNVLFGSMSIVGPRPHALSHNEYYAEHINDYMLRHIVKPGITGLAQVSGWRGETDTLDKMQNRVTCDLEYIAHWSLWLDIKLIFLTILRGFTQKTAY</sequence>
<dbReference type="GO" id="GO:0009242">
    <property type="term" value="P:colanic acid biosynthetic process"/>
    <property type="evidence" value="ECO:0007669"/>
    <property type="project" value="TreeGrafter"/>
</dbReference>
<evidence type="ECO:0000256" key="7">
    <source>
        <dbReference type="SAM" id="Phobius"/>
    </source>
</evidence>
<name>A0A1G6HII5_9GAMM</name>
<organism evidence="9 10">
    <name type="scientific">Acinetobacter boissieri</name>
    <dbReference type="NCBI Taxonomy" id="1219383"/>
    <lineage>
        <taxon>Bacteria</taxon>
        <taxon>Pseudomonadati</taxon>
        <taxon>Pseudomonadota</taxon>
        <taxon>Gammaproteobacteria</taxon>
        <taxon>Moraxellales</taxon>
        <taxon>Moraxellaceae</taxon>
        <taxon>Acinetobacter</taxon>
    </lineage>
</organism>
<dbReference type="InterPro" id="IPR017475">
    <property type="entry name" value="EPS_sugar_tfrase"/>
</dbReference>
<keyword evidence="5 7" id="KW-1133">Transmembrane helix</keyword>
<keyword evidence="10" id="KW-1185">Reference proteome</keyword>
<evidence type="ECO:0000256" key="1">
    <source>
        <dbReference type="ARBA" id="ARBA00004141"/>
    </source>
</evidence>
<dbReference type="Pfam" id="PF02397">
    <property type="entry name" value="Bac_transf"/>
    <property type="match status" value="1"/>
</dbReference>
<dbReference type="Proteomes" id="UP000242501">
    <property type="component" value="Unassembled WGS sequence"/>
</dbReference>
<comment type="similarity">
    <text evidence="2">Belongs to the bacterial sugar transferase family.</text>
</comment>
<evidence type="ECO:0000259" key="8">
    <source>
        <dbReference type="Pfam" id="PF02397"/>
    </source>
</evidence>
<dbReference type="AlphaFoldDB" id="A0A1G6HII5"/>
<keyword evidence="3 9" id="KW-0808">Transferase</keyword>
<dbReference type="PANTHER" id="PTHR30576:SF21">
    <property type="entry name" value="UDP-GLUCOSE:UNDECAPRENYL-PHOSPHATE GLUCOSE-1-PHOSPHATE TRANSFERASE"/>
    <property type="match status" value="1"/>
</dbReference>
<evidence type="ECO:0000256" key="5">
    <source>
        <dbReference type="ARBA" id="ARBA00022989"/>
    </source>
</evidence>
<feature type="domain" description="Bacterial sugar transferase" evidence="8">
    <location>
        <begin position="33"/>
        <end position="215"/>
    </location>
</feature>
<dbReference type="OrthoDB" id="9808602at2"/>
<feature type="transmembrane region" description="Helical" evidence="7">
    <location>
        <begin position="38"/>
        <end position="59"/>
    </location>
</feature>
<dbReference type="GO" id="GO:0016020">
    <property type="term" value="C:membrane"/>
    <property type="evidence" value="ECO:0007669"/>
    <property type="project" value="UniProtKB-SubCell"/>
</dbReference>
<dbReference type="PANTHER" id="PTHR30576">
    <property type="entry name" value="COLANIC BIOSYNTHESIS UDP-GLUCOSE LIPID CARRIER TRANSFERASE"/>
    <property type="match status" value="1"/>
</dbReference>
<dbReference type="STRING" id="1219383.SAMN05421733_10646"/>
<dbReference type="NCBIfam" id="TIGR03025">
    <property type="entry name" value="EPS_sugtrans"/>
    <property type="match status" value="1"/>
</dbReference>
<proteinExistence type="inferred from homology"/>
<evidence type="ECO:0000256" key="6">
    <source>
        <dbReference type="ARBA" id="ARBA00023136"/>
    </source>
</evidence>
<reference evidence="10" key="1">
    <citation type="submission" date="2016-09" db="EMBL/GenBank/DDBJ databases">
        <authorList>
            <person name="Varghese N."/>
            <person name="Submissions S."/>
        </authorList>
    </citation>
    <scope>NUCLEOTIDE SEQUENCE [LARGE SCALE GENOMIC DNA]</scope>
    <source>
        <strain evidence="10">ANC 4422</strain>
    </source>
</reference>